<keyword evidence="12" id="KW-0458">Lysosome</keyword>
<evidence type="ECO:0000256" key="3">
    <source>
        <dbReference type="ARBA" id="ARBA00004554"/>
    </source>
</evidence>
<dbReference type="FunFam" id="3.30.750.24:FF:000013">
    <property type="entry name" value="Solute carrier family 26 member 11"/>
    <property type="match status" value="1"/>
</dbReference>
<dbReference type="InterPro" id="IPR011547">
    <property type="entry name" value="SLC26A/SulP_dom"/>
</dbReference>
<dbReference type="Pfam" id="PF00916">
    <property type="entry name" value="Sulfate_transp"/>
    <property type="match status" value="1"/>
</dbReference>
<evidence type="ECO:0000256" key="6">
    <source>
        <dbReference type="ARBA" id="ARBA00022475"/>
    </source>
</evidence>
<evidence type="ECO:0000256" key="1">
    <source>
        <dbReference type="ARBA" id="ARBA00004155"/>
    </source>
</evidence>
<comment type="function">
    <text evidence="16">Sodium-independent anion exchanger mediating bicarbonate, chloride, sulfate and oxalate transport. Exhibits sodium-independent sulfate anion transporter activity that may cooperate with SLC26A2 to mediate DIDS-sensitive sulfate uptake into high endothelial venules endothelial cells (HEVEC). In the kidney, mediates chloride-bicarbonate exchange, facilitating V-ATPase-mediated acid secretion. May function as a chloride channel, playing an important role in moderating chloride homeostasis and neuronal activity in the cerebellum.</text>
</comment>
<sequence length="549" mass="59272">MERPLLGRGSALCCSYSSLKAWLPLLSWAPRYRLKWLQMDLLAGLTVGLTTVPQALAYAEVAGLPVQQSLFWTAKIGNHVRSLLCLHGGFVYTLLGTSKDVTLGPTAIMSLLCFSVVGGQPHRAVLLSLLCGLIQAGMGLLRLGFLLDFISYPVIKGFTCAAAVTIGFGQVKNILGLEGIPHDFVLEVYYTFYKIPEARIGDVVLGLLSLSVLVMLVFMKKGLGSDDAPSCSTAIARRLVWTAATTPPTSDTTANGTVVTFGEIVEDFGGGLAVIPFMGLLESIAIAKAFASQNDYRIDANQELLAIGVTNIMGSFVSAYPVTGSFGRTAVNSQTGVCTPAGGIVTSVIVLLSLAFLMPAFYYIPKAALAAVIICAVAPMVDYQVVAKMWRIRKLDLVPFVVTFLMSFWEVQYGIVGGVAVSGVLLLYHTARPQIKVSDPGMLVMELGSGLSFPATEYLSHRIHTQALQASPPRSVVLDCHHVSVIDYTVVSELRDLLRQFKLREVQLVFSRLQPSVLEVLLAADLQDFRHTDSVEAALQMETESLLDE</sequence>
<evidence type="ECO:0000256" key="5">
    <source>
        <dbReference type="ARBA" id="ARBA00022448"/>
    </source>
</evidence>
<dbReference type="GO" id="GO:0008509">
    <property type="term" value="F:monoatomic anion transmembrane transporter activity"/>
    <property type="evidence" value="ECO:0007669"/>
    <property type="project" value="UniProtKB-ARBA"/>
</dbReference>
<dbReference type="GO" id="GO:0098660">
    <property type="term" value="P:inorganic ion transmembrane transport"/>
    <property type="evidence" value="ECO:0007669"/>
    <property type="project" value="UniProtKB-ARBA"/>
</dbReference>
<evidence type="ECO:0000256" key="11">
    <source>
        <dbReference type="ARBA" id="ARBA00023136"/>
    </source>
</evidence>
<dbReference type="GO" id="GO:0005765">
    <property type="term" value="C:lysosomal membrane"/>
    <property type="evidence" value="ECO:0007669"/>
    <property type="project" value="UniProtKB-SubCell"/>
</dbReference>
<name>A0A7J5Y5I1_DISMA</name>
<evidence type="ECO:0000256" key="4">
    <source>
        <dbReference type="ARBA" id="ARBA00008692"/>
    </source>
</evidence>
<dbReference type="AlphaFoldDB" id="A0A7J5Y5I1"/>
<evidence type="ECO:0000256" key="9">
    <source>
        <dbReference type="ARBA" id="ARBA00022989"/>
    </source>
</evidence>
<feature type="transmembrane region" description="Helical" evidence="19">
    <location>
        <begin position="41"/>
        <end position="59"/>
    </location>
</feature>
<feature type="transmembrane region" description="Helical" evidence="19">
    <location>
        <begin position="200"/>
        <end position="219"/>
    </location>
</feature>
<protein>
    <recommendedName>
        <fullName evidence="17">Sodium-independent sulfate anion transporter</fullName>
    </recommendedName>
    <alternativeName>
        <fullName evidence="18">Solute carrier family 26 member 11</fullName>
    </alternativeName>
</protein>
<keyword evidence="10" id="KW-0406">Ion transport</keyword>
<evidence type="ECO:0000313" key="21">
    <source>
        <dbReference type="EMBL" id="KAF3844039.1"/>
    </source>
</evidence>
<evidence type="ECO:0000256" key="2">
    <source>
        <dbReference type="ARBA" id="ARBA00004424"/>
    </source>
</evidence>
<dbReference type="Proteomes" id="UP000518266">
    <property type="component" value="Unassembled WGS sequence"/>
</dbReference>
<dbReference type="Gene3D" id="3.30.750.24">
    <property type="entry name" value="STAS domain"/>
    <property type="match status" value="1"/>
</dbReference>
<organism evidence="21 22">
    <name type="scientific">Dissostichus mawsoni</name>
    <name type="common">Antarctic cod</name>
    <dbReference type="NCBI Taxonomy" id="36200"/>
    <lineage>
        <taxon>Eukaryota</taxon>
        <taxon>Metazoa</taxon>
        <taxon>Chordata</taxon>
        <taxon>Craniata</taxon>
        <taxon>Vertebrata</taxon>
        <taxon>Euteleostomi</taxon>
        <taxon>Actinopterygii</taxon>
        <taxon>Neopterygii</taxon>
        <taxon>Teleostei</taxon>
        <taxon>Neoteleostei</taxon>
        <taxon>Acanthomorphata</taxon>
        <taxon>Eupercaria</taxon>
        <taxon>Perciformes</taxon>
        <taxon>Notothenioidei</taxon>
        <taxon>Nototheniidae</taxon>
        <taxon>Dissostichus</taxon>
    </lineage>
</organism>
<dbReference type="SUPFAM" id="SSF52091">
    <property type="entry name" value="SpoIIaa-like"/>
    <property type="match status" value="1"/>
</dbReference>
<feature type="transmembrane region" description="Helical" evidence="19">
    <location>
        <begin position="368"/>
        <end position="386"/>
    </location>
</feature>
<feature type="domain" description="STAS" evidence="20">
    <location>
        <begin position="440"/>
        <end position="549"/>
    </location>
</feature>
<keyword evidence="8 19" id="KW-0812">Transmembrane</keyword>
<evidence type="ECO:0000256" key="10">
    <source>
        <dbReference type="ARBA" id="ARBA00023065"/>
    </source>
</evidence>
<dbReference type="InterPro" id="IPR001902">
    <property type="entry name" value="SLC26A/SulP_fam"/>
</dbReference>
<evidence type="ECO:0000256" key="17">
    <source>
        <dbReference type="ARBA" id="ARBA00073161"/>
    </source>
</evidence>
<feature type="transmembrane region" description="Helical" evidence="19">
    <location>
        <begin position="268"/>
        <end position="291"/>
    </location>
</feature>
<keyword evidence="5" id="KW-0813">Transport</keyword>
<keyword evidence="9 19" id="KW-1133">Transmembrane helix</keyword>
<dbReference type="GO" id="GO:0015698">
    <property type="term" value="P:inorganic anion transport"/>
    <property type="evidence" value="ECO:0007669"/>
    <property type="project" value="UniProtKB-ARBA"/>
</dbReference>
<feature type="transmembrane region" description="Helical" evidence="19">
    <location>
        <begin position="341"/>
        <end position="361"/>
    </location>
</feature>
<dbReference type="InterPro" id="IPR002645">
    <property type="entry name" value="STAS_dom"/>
</dbReference>
<evidence type="ECO:0000256" key="14">
    <source>
        <dbReference type="ARBA" id="ARBA00050316"/>
    </source>
</evidence>
<dbReference type="EMBL" id="JAAKFY010000017">
    <property type="protein sequence ID" value="KAF3844039.1"/>
    <property type="molecule type" value="Genomic_DNA"/>
</dbReference>
<evidence type="ECO:0000256" key="7">
    <source>
        <dbReference type="ARBA" id="ARBA00022681"/>
    </source>
</evidence>
<reference evidence="21 22" key="1">
    <citation type="submission" date="2020-03" db="EMBL/GenBank/DDBJ databases">
        <title>Dissostichus mawsoni Genome sequencing and assembly.</title>
        <authorList>
            <person name="Park H."/>
        </authorList>
    </citation>
    <scope>NUCLEOTIDE SEQUENCE [LARGE SCALE GENOMIC DNA]</scope>
    <source>
        <strain evidence="21">DM0001</strain>
        <tissue evidence="21">Muscle</tissue>
    </source>
</reference>
<evidence type="ECO:0000256" key="19">
    <source>
        <dbReference type="SAM" id="Phobius"/>
    </source>
</evidence>
<comment type="catalytic activity">
    <reaction evidence="13">
        <text>hydrogencarbonate(in) + chloride(out) = hydrogencarbonate(out) + chloride(in)</text>
        <dbReference type="Rhea" id="RHEA:72363"/>
        <dbReference type="ChEBI" id="CHEBI:17544"/>
        <dbReference type="ChEBI" id="CHEBI:17996"/>
    </reaction>
</comment>
<accession>A0A7J5Y5I1</accession>
<dbReference type="CDD" id="cd07042">
    <property type="entry name" value="STAS_SulP_like_sulfate_transporter"/>
    <property type="match status" value="1"/>
</dbReference>
<dbReference type="GO" id="GO:0016323">
    <property type="term" value="C:basolateral plasma membrane"/>
    <property type="evidence" value="ECO:0007669"/>
    <property type="project" value="UniProtKB-SubCell"/>
</dbReference>
<evidence type="ECO:0000256" key="18">
    <source>
        <dbReference type="ARBA" id="ARBA00083171"/>
    </source>
</evidence>
<keyword evidence="22" id="KW-1185">Reference proteome</keyword>
<keyword evidence="6" id="KW-1003">Cell membrane</keyword>
<feature type="transmembrane region" description="Helical" evidence="19">
    <location>
        <begin position="406"/>
        <end position="428"/>
    </location>
</feature>
<dbReference type="GO" id="GO:0016324">
    <property type="term" value="C:apical plasma membrane"/>
    <property type="evidence" value="ECO:0007669"/>
    <property type="project" value="UniProtKB-SubCell"/>
</dbReference>
<dbReference type="PANTHER" id="PTHR11814">
    <property type="entry name" value="SULFATE TRANSPORTER"/>
    <property type="match status" value="1"/>
</dbReference>
<evidence type="ECO:0000256" key="8">
    <source>
        <dbReference type="ARBA" id="ARBA00022692"/>
    </source>
</evidence>
<comment type="caution">
    <text evidence="21">The sequence shown here is derived from an EMBL/GenBank/DDBJ whole genome shotgun (WGS) entry which is preliminary data.</text>
</comment>
<evidence type="ECO:0000256" key="12">
    <source>
        <dbReference type="ARBA" id="ARBA00023228"/>
    </source>
</evidence>
<keyword evidence="7" id="KW-0039">Anion exchange</keyword>
<comment type="similarity">
    <text evidence="4">Belongs to the SLC26A/SulP transporter (TC 2.A.53) family.</text>
</comment>
<comment type="catalytic activity">
    <reaction evidence="15">
        <text>oxalate(in) + chloride(out) = oxalate(out) + chloride(in)</text>
        <dbReference type="Rhea" id="RHEA:72263"/>
        <dbReference type="ChEBI" id="CHEBI:17996"/>
        <dbReference type="ChEBI" id="CHEBI:30623"/>
    </reaction>
</comment>
<dbReference type="GO" id="GO:0015297">
    <property type="term" value="F:antiporter activity"/>
    <property type="evidence" value="ECO:0007669"/>
    <property type="project" value="UniProtKB-KW"/>
</dbReference>
<evidence type="ECO:0000256" key="13">
    <source>
        <dbReference type="ARBA" id="ARBA00049347"/>
    </source>
</evidence>
<dbReference type="OrthoDB" id="288203at2759"/>
<evidence type="ECO:0000313" key="22">
    <source>
        <dbReference type="Proteomes" id="UP000518266"/>
    </source>
</evidence>
<gene>
    <name evidence="21" type="ORF">F7725_016087</name>
</gene>
<feature type="transmembrane region" description="Helical" evidence="19">
    <location>
        <begin position="125"/>
        <end position="147"/>
    </location>
</feature>
<comment type="catalytic activity">
    <reaction evidence="14">
        <text>sulfate(in) + H(+)(in) = sulfate(out) + H(+)(out)</text>
        <dbReference type="Rhea" id="RHEA:28574"/>
        <dbReference type="ChEBI" id="CHEBI:15378"/>
        <dbReference type="ChEBI" id="CHEBI:16189"/>
    </reaction>
</comment>
<evidence type="ECO:0000256" key="15">
    <source>
        <dbReference type="ARBA" id="ARBA00052349"/>
    </source>
</evidence>
<dbReference type="PROSITE" id="PS50801">
    <property type="entry name" value="STAS"/>
    <property type="match status" value="1"/>
</dbReference>
<dbReference type="InterPro" id="IPR036513">
    <property type="entry name" value="STAS_dom_sf"/>
</dbReference>
<evidence type="ECO:0000259" key="20">
    <source>
        <dbReference type="PROSITE" id="PS50801"/>
    </source>
</evidence>
<proteinExistence type="inferred from homology"/>
<dbReference type="Pfam" id="PF01740">
    <property type="entry name" value="STAS"/>
    <property type="match status" value="1"/>
</dbReference>
<keyword evidence="11 19" id="KW-0472">Membrane</keyword>
<evidence type="ECO:0000256" key="16">
    <source>
        <dbReference type="ARBA" id="ARBA00054369"/>
    </source>
</evidence>
<comment type="subcellular location">
    <subcellularLocation>
        <location evidence="2">Apical cell membrane</location>
        <topology evidence="2">Multi-pass membrane protein</topology>
    </subcellularLocation>
    <subcellularLocation>
        <location evidence="3">Basolateral cell membrane</location>
        <topology evidence="3">Multi-pass membrane protein</topology>
    </subcellularLocation>
    <subcellularLocation>
        <location evidence="1">Lysosome membrane</location>
        <topology evidence="1">Multi-pass membrane protein</topology>
    </subcellularLocation>
</comment>
<feature type="transmembrane region" description="Helical" evidence="19">
    <location>
        <begin position="303"/>
        <end position="321"/>
    </location>
</feature>